<keyword evidence="3" id="KW-0862">Zinc</keyword>
<dbReference type="KEGG" id="peu:105134007"/>
<evidence type="ECO:0000256" key="2">
    <source>
        <dbReference type="ARBA" id="ARBA00022723"/>
    </source>
</evidence>
<dbReference type="AlphaFoldDB" id="A0AAJ6UVS8"/>
<feature type="domain" description="FLZ-type" evidence="5">
    <location>
        <begin position="125"/>
        <end position="169"/>
    </location>
</feature>
<comment type="similarity">
    <text evidence="1">Belongs to the FLZ family.</text>
</comment>
<evidence type="ECO:0000256" key="1">
    <source>
        <dbReference type="ARBA" id="ARBA00009374"/>
    </source>
</evidence>
<reference evidence="7" key="1">
    <citation type="submission" date="2025-08" db="UniProtKB">
        <authorList>
            <consortium name="RefSeq"/>
        </authorList>
    </citation>
    <scope>IDENTIFICATION</scope>
</reference>
<evidence type="ECO:0000313" key="7">
    <source>
        <dbReference type="RefSeq" id="XP_011036535.1"/>
    </source>
</evidence>
<evidence type="ECO:0000313" key="6">
    <source>
        <dbReference type="Proteomes" id="UP000694918"/>
    </source>
</evidence>
<feature type="zinc finger region" description="FLZ-type" evidence="4">
    <location>
        <begin position="125"/>
        <end position="169"/>
    </location>
</feature>
<accession>A0AAJ6UVS8</accession>
<dbReference type="InterPro" id="IPR044181">
    <property type="entry name" value="FLZ17/18"/>
</dbReference>
<proteinExistence type="inferred from homology"/>
<gene>
    <name evidence="7" type="primary">LOC105134007</name>
</gene>
<organism evidence="6 7">
    <name type="scientific">Populus euphratica</name>
    <name type="common">Euphrates poplar</name>
    <dbReference type="NCBI Taxonomy" id="75702"/>
    <lineage>
        <taxon>Eukaryota</taxon>
        <taxon>Viridiplantae</taxon>
        <taxon>Streptophyta</taxon>
        <taxon>Embryophyta</taxon>
        <taxon>Tracheophyta</taxon>
        <taxon>Spermatophyta</taxon>
        <taxon>Magnoliopsida</taxon>
        <taxon>eudicotyledons</taxon>
        <taxon>Gunneridae</taxon>
        <taxon>Pentapetalae</taxon>
        <taxon>rosids</taxon>
        <taxon>fabids</taxon>
        <taxon>Malpighiales</taxon>
        <taxon>Salicaceae</taxon>
        <taxon>Saliceae</taxon>
        <taxon>Populus</taxon>
    </lineage>
</organism>
<dbReference type="Proteomes" id="UP000694918">
    <property type="component" value="Unplaced"/>
</dbReference>
<dbReference type="GeneID" id="105134007"/>
<keyword evidence="6" id="KW-1185">Reference proteome</keyword>
<dbReference type="GO" id="GO:0008270">
    <property type="term" value="F:zinc ion binding"/>
    <property type="evidence" value="ECO:0007669"/>
    <property type="project" value="UniProtKB-KW"/>
</dbReference>
<dbReference type="PANTHER" id="PTHR47847">
    <property type="entry name" value="FCS-LIKE ZINC FINGER 17"/>
    <property type="match status" value="1"/>
</dbReference>
<keyword evidence="3" id="KW-0863">Zinc-finger</keyword>
<sequence>MSTLLNKNTAKMKIKHFIFLPLHNLLLYIHLYPSLHFSQAPCLFSSLLSLDSSLQMLTNFKIPFKMEGCMNEEAITKSTYASSKKGLMVAGLQSLLLEGDISNVVTKSALKTHRLQVQASSAEYCYLKSCYLCNKILSLDKDVYMYRGDQGFCSIKCRNRQIVLDEMRELEASSKERLKSYKHCSTTAGRHETRRVLEELRRSHKPRPHENHWTIAS</sequence>
<dbReference type="InterPro" id="IPR007650">
    <property type="entry name" value="Zf-FLZ_dom"/>
</dbReference>
<keyword evidence="2" id="KW-0479">Metal-binding</keyword>
<evidence type="ECO:0000256" key="4">
    <source>
        <dbReference type="PROSITE-ProRule" id="PRU01131"/>
    </source>
</evidence>
<dbReference type="PROSITE" id="PS51795">
    <property type="entry name" value="ZF_FLZ"/>
    <property type="match status" value="1"/>
</dbReference>
<dbReference type="Pfam" id="PF04570">
    <property type="entry name" value="zf-FLZ"/>
    <property type="match status" value="1"/>
</dbReference>
<dbReference type="RefSeq" id="XP_011036535.1">
    <property type="nucleotide sequence ID" value="XM_011038233.1"/>
</dbReference>
<evidence type="ECO:0000259" key="5">
    <source>
        <dbReference type="PROSITE" id="PS51795"/>
    </source>
</evidence>
<dbReference type="PANTHER" id="PTHR47847:SF2">
    <property type="entry name" value="FCS-LIKE ZINC FINGER 17-RELATED"/>
    <property type="match status" value="1"/>
</dbReference>
<evidence type="ECO:0000256" key="3">
    <source>
        <dbReference type="ARBA" id="ARBA00022771"/>
    </source>
</evidence>
<protein>
    <submittedName>
        <fullName evidence="7">Uncharacterized protein LOC105134007</fullName>
    </submittedName>
</protein>
<name>A0AAJ6UVS8_POPEU</name>